<dbReference type="Gene3D" id="3.30.70.1990">
    <property type="match status" value="1"/>
</dbReference>
<organism evidence="1 2">
    <name type="scientific">Epicoccum nigrum</name>
    <name type="common">Soil fungus</name>
    <name type="synonym">Epicoccum purpurascens</name>
    <dbReference type="NCBI Taxonomy" id="105696"/>
    <lineage>
        <taxon>Eukaryota</taxon>
        <taxon>Fungi</taxon>
        <taxon>Dikarya</taxon>
        <taxon>Ascomycota</taxon>
        <taxon>Pezizomycotina</taxon>
        <taxon>Dothideomycetes</taxon>
        <taxon>Pleosporomycetidae</taxon>
        <taxon>Pleosporales</taxon>
        <taxon>Pleosporineae</taxon>
        <taxon>Didymellaceae</taxon>
        <taxon>Epicoccum</taxon>
    </lineage>
</organism>
<dbReference type="Gene3D" id="3.50.50.60">
    <property type="entry name" value="FAD/NAD(P)-binding domain"/>
    <property type="match status" value="1"/>
</dbReference>
<dbReference type="OMA" id="WYTGNAI"/>
<proteinExistence type="predicted"/>
<keyword evidence="2" id="KW-1185">Reference proteome</keyword>
<dbReference type="InterPro" id="IPR036188">
    <property type="entry name" value="FAD/NAD-bd_sf"/>
</dbReference>
<dbReference type="Pfam" id="PF13450">
    <property type="entry name" value="NAD_binding_8"/>
    <property type="match status" value="1"/>
</dbReference>
<dbReference type="EMBL" id="KZ107839">
    <property type="protein sequence ID" value="OSS52217.1"/>
    <property type="molecule type" value="Genomic_DNA"/>
</dbReference>
<name>A0A1Y2M9Q7_EPING</name>
<evidence type="ECO:0000313" key="2">
    <source>
        <dbReference type="Proteomes" id="UP000193240"/>
    </source>
</evidence>
<sequence length="477" mass="52150">MIVARATANCNEYNVAPQDVIHKDVVIIGGGASGTYAAVRLREDFKKSIVVVERDDHLGGHVNTYVDPISGAAINYGVQAYLSYGNSRAFFQRLGVPVTAWVGHNDPLPSVYISTTDGSKLTAYEPPAYTETLAAFERWLNVTTTYERQLGPGFWDFFAPGTIPEELLTPFDEFAVERNLTAAIPLMQIIGNVGVGGLSNYLTFQVLHAFGQAVTNETLNSSLFVPANHSNSYLYERAYNLLKEDVLLSSEATAVHRTDSGVSLVVKGRNGTCKLIKAKQLLFTPPPSIDNLALYGLDANETAALSTFSNTWSFAAMAHIPAITSNTNYYWTSPEAVPNNQLGIRDGPWTLLATTTPNVPAEEHLFEILFASNDPYTYDQAKTKISAEIRQAITAGSFGAGNGSAECAVEFVAFADHNSILWRQNATTLQEGIVQDVYKLQGRKSTWFTGGLWSEDYSGNVWAFTDTVIPRILDRLA</sequence>
<accession>A0A1Y2M9Q7</accession>
<dbReference type="Gene3D" id="1.10.405.20">
    <property type="match status" value="1"/>
</dbReference>
<dbReference type="AlphaFoldDB" id="A0A1Y2M9Q7"/>
<protein>
    <recommendedName>
        <fullName evidence="3">Amine oxidase domain-containing protein</fullName>
    </recommendedName>
</protein>
<dbReference type="Proteomes" id="UP000193240">
    <property type="component" value="Unassembled WGS sequence"/>
</dbReference>
<evidence type="ECO:0000313" key="1">
    <source>
        <dbReference type="EMBL" id="OSS52217.1"/>
    </source>
</evidence>
<dbReference type="SUPFAM" id="SSF51905">
    <property type="entry name" value="FAD/NAD(P)-binding domain"/>
    <property type="match status" value="1"/>
</dbReference>
<reference evidence="1 2" key="1">
    <citation type="journal article" date="2017" name="Genome Announc.">
        <title>Genome sequence of the saprophytic ascomycete Epicoccum nigrum ICMP 19927 strain isolated from New Zealand.</title>
        <authorList>
            <person name="Fokin M."/>
            <person name="Fleetwood D."/>
            <person name="Weir B.S."/>
            <person name="Villas-Boas S.G."/>
        </authorList>
    </citation>
    <scope>NUCLEOTIDE SEQUENCE [LARGE SCALE GENOMIC DNA]</scope>
    <source>
        <strain evidence="1 2">ICMP 19927</strain>
    </source>
</reference>
<dbReference type="InParanoid" id="A0A1Y2M9Q7"/>
<evidence type="ECO:0008006" key="3">
    <source>
        <dbReference type="Google" id="ProtNLM"/>
    </source>
</evidence>
<gene>
    <name evidence="1" type="ORF">B5807_01899</name>
</gene>